<dbReference type="EMBL" id="JPQZ01000003">
    <property type="protein sequence ID" value="KKO76384.1"/>
    <property type="molecule type" value="Genomic_DNA"/>
</dbReference>
<name>A0A0F9ZGK1_9MICR</name>
<dbReference type="Gene3D" id="3.10.290.60">
    <property type="entry name" value="Ubiquitin-activating enzyme E1, UFD domain"/>
    <property type="match status" value="1"/>
</dbReference>
<dbReference type="PROSITE" id="PS00865">
    <property type="entry name" value="UBIQUITIN_ACTIVAT_2"/>
    <property type="match status" value="1"/>
</dbReference>
<feature type="active site" description="Glycyl thioester intermediate" evidence="7">
    <location>
        <position position="582"/>
    </location>
</feature>
<protein>
    <submittedName>
        <fullName evidence="9">Ubiquitin-activating enzyme e1</fullName>
    </submittedName>
</protein>
<dbReference type="Pfam" id="PF10585">
    <property type="entry name" value="UBA_E1_SCCH"/>
    <property type="match status" value="1"/>
</dbReference>
<keyword evidence="4" id="KW-0547">Nucleotide-binding</keyword>
<dbReference type="GO" id="GO:0016567">
    <property type="term" value="P:protein ubiquitination"/>
    <property type="evidence" value="ECO:0007669"/>
    <property type="project" value="UniProtKB-UniPathway"/>
</dbReference>
<dbReference type="SUPFAM" id="SSF69572">
    <property type="entry name" value="Activating enzymes of the ubiquitin-like proteins"/>
    <property type="match status" value="2"/>
</dbReference>
<dbReference type="Pfam" id="PF09358">
    <property type="entry name" value="E1_UFD"/>
    <property type="match status" value="1"/>
</dbReference>
<dbReference type="GO" id="GO:0019948">
    <property type="term" value="F:SUMO activating enzyme activity"/>
    <property type="evidence" value="ECO:0007669"/>
    <property type="project" value="TreeGrafter"/>
</dbReference>
<keyword evidence="5" id="KW-0833">Ubl conjugation pathway</keyword>
<organism evidence="9 10">
    <name type="scientific">Vairimorpha ceranae</name>
    <dbReference type="NCBI Taxonomy" id="40302"/>
    <lineage>
        <taxon>Eukaryota</taxon>
        <taxon>Fungi</taxon>
        <taxon>Fungi incertae sedis</taxon>
        <taxon>Microsporidia</taxon>
        <taxon>Nosematidae</taxon>
        <taxon>Vairimorpha</taxon>
    </lineage>
</organism>
<evidence type="ECO:0000313" key="10">
    <source>
        <dbReference type="Proteomes" id="UP000034350"/>
    </source>
</evidence>
<dbReference type="PANTHER" id="PTHR10953">
    <property type="entry name" value="UBIQUITIN-ACTIVATING ENZYME E1"/>
    <property type="match status" value="1"/>
</dbReference>
<comment type="pathway">
    <text evidence="1">Protein modification; protein ubiquitination.</text>
</comment>
<dbReference type="RefSeq" id="XP_024332126.1">
    <property type="nucleotide sequence ID" value="XM_024475081.1"/>
</dbReference>
<dbReference type="InterPro" id="IPR018965">
    <property type="entry name" value="Ub-activating_enz_E1_C"/>
</dbReference>
<dbReference type="InterPro" id="IPR042302">
    <property type="entry name" value="E1_FCCH_sf"/>
</dbReference>
<dbReference type="VEuPathDB" id="MicrosporidiaDB:G9O61_00g016800"/>
<dbReference type="SMART" id="SM00985">
    <property type="entry name" value="UBA_e1_C"/>
    <property type="match status" value="1"/>
</dbReference>
<comment type="caution">
    <text evidence="9">The sequence shown here is derived from an EMBL/GenBank/DDBJ whole genome shotgun (WGS) entry which is preliminary data.</text>
</comment>
<dbReference type="VEuPathDB" id="MicrosporidiaDB:NCER_101517"/>
<dbReference type="GO" id="GO:0005524">
    <property type="term" value="F:ATP binding"/>
    <property type="evidence" value="ECO:0007669"/>
    <property type="project" value="UniProtKB-KW"/>
</dbReference>
<evidence type="ECO:0000256" key="6">
    <source>
        <dbReference type="ARBA" id="ARBA00022840"/>
    </source>
</evidence>
<dbReference type="InterPro" id="IPR045886">
    <property type="entry name" value="ThiF/MoeB/HesA"/>
</dbReference>
<evidence type="ECO:0000256" key="3">
    <source>
        <dbReference type="ARBA" id="ARBA00022598"/>
    </source>
</evidence>
<sequence>MNTQIDESLYSRQLYVIGKDAMEKMMKSRILVIGLDGLGQEVVKNLCLTGVSQIYIHDALEIKEEDFSTGFYLSKKDIGKRRDFTLLERFKTLNDYVLVQVLDEITSFVGFDLIISCNEHVQNMIKINKQARRDNCRYIGCQSRGVFSQIFCDFGTDFICLDTNGEAPVIGMINDISDTGILTVVDEQRHNLEDGDIIKIIQNMKNDENRHSTYEGVLFKIQSLNKYQIQLTKIDGSSILDSEFSNIKEMPFNFVEIYGGDFEQVKRPKLFNFKMLEDLIDSPNILSYNFESDLQNKISHKCFIALGEYFEKYHCLPNEDQFQSFYIKKYNSQELCIKIFGRQCDTLFMPMCSIVGGFVTQEALKAISCKFTPLVQFMYYDALELVTDFNLTKKNYGRYNSMYKIFGEENLHKLFNMKLFLVGAGAIGCEHLKNIIMCGLASQGTINITDMDSIEQSNLNRQFLFTKEDVGKMKAEVAVSKVKDLNEDFIKNDNIRYFNLKVGEETEEIFSDVFFKNLDVVANALDNVEARMYIDERCVLHRKPLVDAGTSGTKGNVQVIIPFYSESYGSSRDPPEKSIPLCTIKNFPHAIEHTIEWALSEFRLKFNDQILKLKEFSSEEEDNDLIELNNLSPQTKDDCIRLGLRIFIKYFHTSIQELLKTFPPDSLTKEGQPFWMPPKRAPVSINFDIENDLHLTFIRSTANIYKNIFNIQGDNLDNEYVKSFINNELENIDNISTVRDKNVKINKENLQSQEFEKDNDLNNHVDFIYACANLRAQNYKIKNIDKLATKGIAGRIIPAIATTTAVVSGLSIIELIKLYLKYNNSKYKNSFLNLALPFFATSDPIEAEKYYYISDNKKYYFNMWNRLEYKNTLLKNIKKAFEIQFKTEISMLTIDNKLLYWNVDNKYDENLNKKVSELVDFVKNRKLVVVDVATESEKDDYPRIIVLIDE</sequence>
<dbReference type="InterPro" id="IPR042063">
    <property type="entry name" value="Ubi_acti_E1_SCCH"/>
</dbReference>
<evidence type="ECO:0000313" key="9">
    <source>
        <dbReference type="EMBL" id="KKO76384.1"/>
    </source>
</evidence>
<evidence type="ECO:0000256" key="7">
    <source>
        <dbReference type="PROSITE-ProRule" id="PRU10132"/>
    </source>
</evidence>
<evidence type="ECO:0000256" key="1">
    <source>
        <dbReference type="ARBA" id="ARBA00004906"/>
    </source>
</evidence>
<dbReference type="Gene3D" id="3.40.50.720">
    <property type="entry name" value="NAD(P)-binding Rossmann-like Domain"/>
    <property type="match status" value="1"/>
</dbReference>
<evidence type="ECO:0000256" key="5">
    <source>
        <dbReference type="ARBA" id="ARBA00022786"/>
    </source>
</evidence>
<reference evidence="9 10" key="1">
    <citation type="journal article" date="2015" name="Environ. Microbiol.">
        <title>Genome analyses suggest the presence of polyploidy and recent human-driven expansions in eight global populations of the honeybee pathogen Nosema ceranae.</title>
        <authorList>
            <person name="Pelin A."/>
            <person name="Selman M."/>
            <person name="Aris-Brosou S."/>
            <person name="Farinelli L."/>
            <person name="Corradi N."/>
        </authorList>
    </citation>
    <scope>NUCLEOTIDE SEQUENCE [LARGE SCALE GENOMIC DNA]</scope>
    <source>
        <strain evidence="9 10">PA08 1199</strain>
    </source>
</reference>
<evidence type="ECO:0000259" key="8">
    <source>
        <dbReference type="SMART" id="SM00985"/>
    </source>
</evidence>
<dbReference type="GO" id="GO:0031510">
    <property type="term" value="C:SUMO activating enzyme complex"/>
    <property type="evidence" value="ECO:0007669"/>
    <property type="project" value="TreeGrafter"/>
</dbReference>
<dbReference type="Proteomes" id="UP000034350">
    <property type="component" value="Unassembled WGS sequence"/>
</dbReference>
<dbReference type="GO" id="GO:0005737">
    <property type="term" value="C:cytoplasm"/>
    <property type="evidence" value="ECO:0007669"/>
    <property type="project" value="TreeGrafter"/>
</dbReference>
<dbReference type="Gene3D" id="3.50.50.80">
    <property type="entry name" value="Ubiquitin-activating enzyme E1, inactive adenylation domain, subdomain 1"/>
    <property type="match status" value="1"/>
</dbReference>
<dbReference type="InterPro" id="IPR035985">
    <property type="entry name" value="Ubiquitin-activating_enz"/>
</dbReference>
<dbReference type="Gene3D" id="3.40.50.12550">
    <property type="entry name" value="Ubiquitin-activating enzyme E1, inactive adenylation domain, subdomain 2"/>
    <property type="match status" value="1"/>
</dbReference>
<dbReference type="InterPro" id="IPR033127">
    <property type="entry name" value="UBQ-activ_enz_E1_Cys_AS"/>
</dbReference>
<dbReference type="AlphaFoldDB" id="A0A0F9ZGK1"/>
<keyword evidence="6" id="KW-0067">ATP-binding</keyword>
<dbReference type="InterPro" id="IPR038252">
    <property type="entry name" value="UBA_E1_C_sf"/>
</dbReference>
<accession>A0A0F9ZGK1</accession>
<dbReference type="InterPro" id="IPR000594">
    <property type="entry name" value="ThiF_NAD_FAD-bd"/>
</dbReference>
<dbReference type="GeneID" id="36320012"/>
<dbReference type="Gene3D" id="2.40.30.180">
    <property type="entry name" value="Ubiquitin-activating enzyme E1, FCCH domain"/>
    <property type="match status" value="1"/>
</dbReference>
<evidence type="ECO:0000256" key="2">
    <source>
        <dbReference type="ARBA" id="ARBA00005673"/>
    </source>
</evidence>
<dbReference type="InterPro" id="IPR042449">
    <property type="entry name" value="Ub-E1_IAD_1"/>
</dbReference>
<feature type="domain" description="Ubiquitin-activating enzyme E1 C-terminal" evidence="8">
    <location>
        <begin position="827"/>
        <end position="944"/>
    </location>
</feature>
<dbReference type="InterPro" id="IPR019572">
    <property type="entry name" value="UBA_E1_SCCH"/>
</dbReference>
<dbReference type="PRINTS" id="PR01849">
    <property type="entry name" value="UBIQUITINACT"/>
</dbReference>
<dbReference type="GO" id="GO:0016925">
    <property type="term" value="P:protein sumoylation"/>
    <property type="evidence" value="ECO:0007669"/>
    <property type="project" value="TreeGrafter"/>
</dbReference>
<keyword evidence="10" id="KW-1185">Reference proteome</keyword>
<keyword evidence="3" id="KW-0436">Ligase</keyword>
<evidence type="ECO:0000256" key="4">
    <source>
        <dbReference type="ARBA" id="ARBA00022741"/>
    </source>
</evidence>
<proteinExistence type="inferred from homology"/>
<dbReference type="OrthoDB" id="10252231at2759"/>
<dbReference type="InterPro" id="IPR000011">
    <property type="entry name" value="UBQ/SUMO-activ_enz_E1-like"/>
</dbReference>
<dbReference type="VEuPathDB" id="MicrosporidiaDB:AAJ76_30003392"/>
<comment type="similarity">
    <text evidence="2">Belongs to the ubiquitin-activating E1 family.</text>
</comment>
<dbReference type="UniPathway" id="UPA00143"/>
<dbReference type="Pfam" id="PF00899">
    <property type="entry name" value="ThiF"/>
    <property type="match status" value="2"/>
</dbReference>
<gene>
    <name evidence="9" type="ORF">AAJ76_30003392</name>
</gene>
<dbReference type="Gene3D" id="1.10.10.2660">
    <property type="entry name" value="Ubiquitin-activating enzyme E1, SCCH domain"/>
    <property type="match status" value="1"/>
</dbReference>
<dbReference type="PANTHER" id="PTHR10953:SF102">
    <property type="entry name" value="ADENYLYLTRANSFERASE AND SULFURTRANSFERASE MOCS3"/>
    <property type="match status" value="1"/>
</dbReference>